<evidence type="ECO:0000256" key="5">
    <source>
        <dbReference type="ARBA" id="ARBA00022763"/>
    </source>
</evidence>
<evidence type="ECO:0000256" key="3">
    <source>
        <dbReference type="ARBA" id="ARBA00022722"/>
    </source>
</evidence>
<protein>
    <submittedName>
        <fullName evidence="11">Endonuclease</fullName>
    </submittedName>
</protein>
<dbReference type="InterPro" id="IPR005135">
    <property type="entry name" value="Endo/exonuclease/phosphatase"/>
</dbReference>
<feature type="transmembrane region" description="Helical" evidence="9">
    <location>
        <begin position="38"/>
        <end position="61"/>
    </location>
</feature>
<dbReference type="PANTHER" id="PTHR15822:SF4">
    <property type="entry name" value="TYROSYL-DNA PHOSPHODIESTERASE 2"/>
    <property type="match status" value="1"/>
</dbReference>
<keyword evidence="4" id="KW-0479">Metal-binding</keyword>
<dbReference type="SUPFAM" id="SSF56219">
    <property type="entry name" value="DNase I-like"/>
    <property type="match status" value="1"/>
</dbReference>
<proteinExistence type="predicted"/>
<keyword evidence="5" id="KW-0227">DNA damage</keyword>
<comment type="cofactor">
    <cofactor evidence="1">
        <name>Mn(2+)</name>
        <dbReference type="ChEBI" id="CHEBI:29035"/>
    </cofactor>
</comment>
<dbReference type="OrthoDB" id="635146at2"/>
<feature type="transmembrane region" description="Helical" evidence="9">
    <location>
        <begin position="12"/>
        <end position="32"/>
    </location>
</feature>
<dbReference type="Gene3D" id="3.60.10.10">
    <property type="entry name" value="Endonuclease/exonuclease/phosphatase"/>
    <property type="match status" value="1"/>
</dbReference>
<evidence type="ECO:0000256" key="8">
    <source>
        <dbReference type="ARBA" id="ARBA00023204"/>
    </source>
</evidence>
<dbReference type="EMBL" id="QCZI01000001">
    <property type="protein sequence ID" value="PWA07215.1"/>
    <property type="molecule type" value="Genomic_DNA"/>
</dbReference>
<evidence type="ECO:0000256" key="2">
    <source>
        <dbReference type="ARBA" id="ARBA00001946"/>
    </source>
</evidence>
<comment type="caution">
    <text evidence="11">The sequence shown here is derived from an EMBL/GenBank/DDBJ whole genome shotgun (WGS) entry which is preliminary data.</text>
</comment>
<evidence type="ECO:0000259" key="10">
    <source>
        <dbReference type="Pfam" id="PF03372"/>
    </source>
</evidence>
<keyword evidence="9" id="KW-0812">Transmembrane</keyword>
<evidence type="ECO:0000313" key="12">
    <source>
        <dbReference type="Proteomes" id="UP000245449"/>
    </source>
</evidence>
<evidence type="ECO:0000256" key="6">
    <source>
        <dbReference type="ARBA" id="ARBA00022801"/>
    </source>
</evidence>
<evidence type="ECO:0000256" key="7">
    <source>
        <dbReference type="ARBA" id="ARBA00022842"/>
    </source>
</evidence>
<keyword evidence="11" id="KW-0255">Endonuclease</keyword>
<evidence type="ECO:0000256" key="4">
    <source>
        <dbReference type="ARBA" id="ARBA00022723"/>
    </source>
</evidence>
<keyword evidence="12" id="KW-1185">Reference proteome</keyword>
<dbReference type="GO" id="GO:0046872">
    <property type="term" value="F:metal ion binding"/>
    <property type="evidence" value="ECO:0007669"/>
    <property type="project" value="UniProtKB-KW"/>
</dbReference>
<dbReference type="GO" id="GO:0006281">
    <property type="term" value="P:DNA repair"/>
    <property type="evidence" value="ECO:0007669"/>
    <property type="project" value="UniProtKB-KW"/>
</dbReference>
<accession>A0A2U1JQD0</accession>
<keyword evidence="3" id="KW-0540">Nuclease</keyword>
<dbReference type="GO" id="GO:0016787">
    <property type="term" value="F:hydrolase activity"/>
    <property type="evidence" value="ECO:0007669"/>
    <property type="project" value="UniProtKB-KW"/>
</dbReference>
<evidence type="ECO:0000256" key="9">
    <source>
        <dbReference type="SAM" id="Phobius"/>
    </source>
</evidence>
<comment type="cofactor">
    <cofactor evidence="2">
        <name>Mg(2+)</name>
        <dbReference type="ChEBI" id="CHEBI:18420"/>
    </cofactor>
</comment>
<dbReference type="PANTHER" id="PTHR15822">
    <property type="entry name" value="TRAF AND TNF RECEPTOR-ASSOCIATED PROTEIN"/>
    <property type="match status" value="1"/>
</dbReference>
<dbReference type="CDD" id="cd09084">
    <property type="entry name" value="EEP-2"/>
    <property type="match status" value="1"/>
</dbReference>
<dbReference type="Pfam" id="PF03372">
    <property type="entry name" value="Exo_endo_phos"/>
    <property type="match status" value="1"/>
</dbReference>
<keyword evidence="9" id="KW-0472">Membrane</keyword>
<dbReference type="GO" id="GO:0004519">
    <property type="term" value="F:endonuclease activity"/>
    <property type="evidence" value="ECO:0007669"/>
    <property type="project" value="UniProtKB-KW"/>
</dbReference>
<evidence type="ECO:0000256" key="1">
    <source>
        <dbReference type="ARBA" id="ARBA00001936"/>
    </source>
</evidence>
<dbReference type="InterPro" id="IPR036691">
    <property type="entry name" value="Endo/exonu/phosph_ase_sf"/>
</dbReference>
<keyword evidence="7" id="KW-0460">Magnesium</keyword>
<keyword evidence="6" id="KW-0378">Hydrolase</keyword>
<keyword evidence="8" id="KW-0234">DNA repair</keyword>
<dbReference type="AlphaFoldDB" id="A0A2U1JQD0"/>
<dbReference type="InterPro" id="IPR051547">
    <property type="entry name" value="TDP2-like"/>
</dbReference>
<sequence length="348" mass="40738">MKNLSWFNKVMFFFNIVLTVVTFVAYVLPFLAPKLFPLLSVLTLILPFFLILNGLFFMYWFIQFKRQMFLSGLVLLMGITFVNKFYKFTATDLPKSEQDFVVMSYNVRLFNLFDWLPDTDVTKEIQTFINDKNPDILCIQEYSTAANIDLKVYPHRYIFMQGNKIRTGQAIFSKFPIIDEGNLVFPKSNNSVIFADIKKGKDIIRVYNMQLQSIKISPDVNEISENMDEINHAKSQRLINRISIAFKKQQQQAEIIMNHKKDCEYPIIICGDMNNSAFSYVYRSIKGKLSDTFEEAGKGFGKTYNFRYYPVRIDYIFADPTMKVKSFENFPKFANSDHYPVLTRLSME</sequence>
<feature type="domain" description="Endonuclease/exonuclease/phosphatase" evidence="10">
    <location>
        <begin position="103"/>
        <end position="338"/>
    </location>
</feature>
<dbReference type="RefSeq" id="WP_116723362.1">
    <property type="nucleotide sequence ID" value="NZ_QCZI01000001.1"/>
</dbReference>
<reference evidence="11 12" key="1">
    <citation type="submission" date="2018-04" db="EMBL/GenBank/DDBJ databases">
        <title>Flavobacterium sp. nov., isolated from glacier ice.</title>
        <authorList>
            <person name="Liu Q."/>
            <person name="Xin Y.-H."/>
        </authorList>
    </citation>
    <scope>NUCLEOTIDE SEQUENCE [LARGE SCALE GENOMIC DNA]</scope>
    <source>
        <strain evidence="11 12">RB1R5</strain>
    </source>
</reference>
<keyword evidence="9" id="KW-1133">Transmembrane helix</keyword>
<gene>
    <name evidence="11" type="ORF">DB895_00380</name>
</gene>
<evidence type="ECO:0000313" key="11">
    <source>
        <dbReference type="EMBL" id="PWA07215.1"/>
    </source>
</evidence>
<dbReference type="Proteomes" id="UP000245449">
    <property type="component" value="Unassembled WGS sequence"/>
</dbReference>
<organism evidence="11 12">
    <name type="scientific">Flavobacterium psychrotolerans</name>
    <dbReference type="NCBI Taxonomy" id="2169410"/>
    <lineage>
        <taxon>Bacteria</taxon>
        <taxon>Pseudomonadati</taxon>
        <taxon>Bacteroidota</taxon>
        <taxon>Flavobacteriia</taxon>
        <taxon>Flavobacteriales</taxon>
        <taxon>Flavobacteriaceae</taxon>
        <taxon>Flavobacterium</taxon>
    </lineage>
</organism>
<name>A0A2U1JQD0_9FLAO</name>